<dbReference type="RefSeq" id="WP_379944254.1">
    <property type="nucleotide sequence ID" value="NZ_JBHTIB010000046.1"/>
</dbReference>
<evidence type="ECO:0000313" key="1">
    <source>
        <dbReference type="EMBL" id="MFD0837546.1"/>
    </source>
</evidence>
<sequence>MSDSIDKVNAVTDEIGNSWITLKKVIDKCPKKSIKFFHDKEGWQLSICATFL</sequence>
<name>A0ABW3BZ56_9FLAO</name>
<organism evidence="1 2">
    <name type="scientific">Mariniflexile aquimaris</name>
    <dbReference type="NCBI Taxonomy" id="881009"/>
    <lineage>
        <taxon>Bacteria</taxon>
        <taxon>Pseudomonadati</taxon>
        <taxon>Bacteroidota</taxon>
        <taxon>Flavobacteriia</taxon>
        <taxon>Flavobacteriales</taxon>
        <taxon>Flavobacteriaceae</taxon>
        <taxon>Mariniflexile</taxon>
    </lineage>
</organism>
<evidence type="ECO:0000313" key="2">
    <source>
        <dbReference type="Proteomes" id="UP001597011"/>
    </source>
</evidence>
<gene>
    <name evidence="1" type="ORF">ACFQ0I_17345</name>
</gene>
<dbReference type="EMBL" id="JBHTIB010000046">
    <property type="protein sequence ID" value="MFD0837546.1"/>
    <property type="molecule type" value="Genomic_DNA"/>
</dbReference>
<dbReference type="Proteomes" id="UP001597011">
    <property type="component" value="Unassembled WGS sequence"/>
</dbReference>
<reference evidence="2" key="1">
    <citation type="journal article" date="2019" name="Int. J. Syst. Evol. Microbiol.">
        <title>The Global Catalogue of Microorganisms (GCM) 10K type strain sequencing project: providing services to taxonomists for standard genome sequencing and annotation.</title>
        <authorList>
            <consortium name="The Broad Institute Genomics Platform"/>
            <consortium name="The Broad Institute Genome Sequencing Center for Infectious Disease"/>
            <person name="Wu L."/>
            <person name="Ma J."/>
        </authorList>
    </citation>
    <scope>NUCLEOTIDE SEQUENCE [LARGE SCALE GENOMIC DNA]</scope>
    <source>
        <strain evidence="2">CCUG 60529</strain>
    </source>
</reference>
<keyword evidence="2" id="KW-1185">Reference proteome</keyword>
<accession>A0ABW3BZ56</accession>
<proteinExistence type="predicted"/>
<protein>
    <submittedName>
        <fullName evidence="1">Uncharacterized protein</fullName>
    </submittedName>
</protein>
<comment type="caution">
    <text evidence="1">The sequence shown here is derived from an EMBL/GenBank/DDBJ whole genome shotgun (WGS) entry which is preliminary data.</text>
</comment>